<comment type="caution">
    <text evidence="1">The sequence shown here is derived from an EMBL/GenBank/DDBJ whole genome shotgun (WGS) entry which is preliminary data.</text>
</comment>
<dbReference type="AlphaFoldDB" id="M2A7I5"/>
<name>M2A7I5_9BACT</name>
<dbReference type="EMBL" id="ANMO01000097">
    <property type="protein sequence ID" value="EMB17321.1"/>
    <property type="molecule type" value="Genomic_DNA"/>
</dbReference>
<dbReference type="Proteomes" id="UP000011529">
    <property type="component" value="Unassembled WGS sequence"/>
</dbReference>
<reference evidence="1" key="1">
    <citation type="submission" date="2012-11" db="EMBL/GenBank/DDBJ databases">
        <title>Permanent draft genomes of Rhodopirellula europaea strain SH398 and 6C.</title>
        <authorList>
            <person name="Richter M."/>
            <person name="Richter-Heitmann T."/>
            <person name="Frank C."/>
            <person name="Harder J."/>
            <person name="Glockner F.O."/>
        </authorList>
    </citation>
    <scope>NUCLEOTIDE SEQUENCE</scope>
    <source>
        <strain evidence="1">6C</strain>
    </source>
</reference>
<reference evidence="1" key="2">
    <citation type="journal article" date="2013" name="Mar. Genomics">
        <title>Expression of sulfatases in Rhodopirellula baltica and the diversity of sulfatases in the genus Rhodopirellula.</title>
        <authorList>
            <person name="Wegner C.E."/>
            <person name="Richter-Heitmann T."/>
            <person name="Klindworth A."/>
            <person name="Klockow C."/>
            <person name="Richter M."/>
            <person name="Achstetter T."/>
            <person name="Glockner F.O."/>
            <person name="Harder J."/>
        </authorList>
    </citation>
    <scope>NUCLEOTIDE SEQUENCE [LARGE SCALE GENOMIC DNA]</scope>
    <source>
        <strain evidence="1">6C</strain>
    </source>
</reference>
<evidence type="ECO:0000313" key="2">
    <source>
        <dbReference type="Proteomes" id="UP000011529"/>
    </source>
</evidence>
<dbReference type="RefSeq" id="WP_008655777.1">
    <property type="nucleotide sequence ID" value="NZ_ANMO01000097.1"/>
</dbReference>
<gene>
    <name evidence="1" type="ORF">RE6C_01859</name>
</gene>
<sequence length="153" mass="17048">MTHRIRLRRPWTRETFCDGLSVHRAERVDVPDASGASEIPTGGDVPGQATRSEYHAIYRRHFNCPTGLEAKDRLSIEMAPAPDQRFVVRLNDQEIGSSDSLDLEEEEGREAILLPVATPLEGQNLIEIELRSEVASDFPRCVAEVALRIDAAV</sequence>
<evidence type="ECO:0000313" key="1">
    <source>
        <dbReference type="EMBL" id="EMB17321.1"/>
    </source>
</evidence>
<keyword evidence="2" id="KW-1185">Reference proteome</keyword>
<proteinExistence type="predicted"/>
<protein>
    <submittedName>
        <fullName evidence="1">Uncharacterized protein</fullName>
    </submittedName>
</protein>
<accession>M2A7I5</accession>
<organism evidence="1 2">
    <name type="scientific">Rhodopirellula europaea 6C</name>
    <dbReference type="NCBI Taxonomy" id="1263867"/>
    <lineage>
        <taxon>Bacteria</taxon>
        <taxon>Pseudomonadati</taxon>
        <taxon>Planctomycetota</taxon>
        <taxon>Planctomycetia</taxon>
        <taxon>Pirellulales</taxon>
        <taxon>Pirellulaceae</taxon>
        <taxon>Rhodopirellula</taxon>
    </lineage>
</organism>
<dbReference type="PATRIC" id="fig|1263867.3.peg.1974"/>